<name>A0A1G4J4H3_9SACH</name>
<dbReference type="GO" id="GO:0004351">
    <property type="term" value="F:glutamate decarboxylase activity"/>
    <property type="evidence" value="ECO:0007669"/>
    <property type="project" value="UniProtKB-EC"/>
</dbReference>
<dbReference type="InterPro" id="IPR015424">
    <property type="entry name" value="PyrdxlP-dep_Trfase"/>
</dbReference>
<dbReference type="AlphaFoldDB" id="A0A1G4J4H3"/>
<reference evidence="10 11" key="1">
    <citation type="submission" date="2016-03" db="EMBL/GenBank/DDBJ databases">
        <authorList>
            <person name="Devillers H."/>
        </authorList>
    </citation>
    <scope>NUCLEOTIDE SEQUENCE [LARGE SCALE GENOMIC DNA]</scope>
    <source>
        <strain evidence="10">CBS 10888</strain>
    </source>
</reference>
<evidence type="ECO:0000256" key="8">
    <source>
        <dbReference type="RuleBase" id="RU000382"/>
    </source>
</evidence>
<dbReference type="InterPro" id="IPR010107">
    <property type="entry name" value="Glutamate_decarboxylase"/>
</dbReference>
<keyword evidence="5 8" id="KW-0456">Lyase</keyword>
<dbReference type="GO" id="GO:0034599">
    <property type="term" value="P:cellular response to oxidative stress"/>
    <property type="evidence" value="ECO:0007669"/>
    <property type="project" value="EnsemblFungi"/>
</dbReference>
<protein>
    <recommendedName>
        <fullName evidence="3 9">Glutamate decarboxylase</fullName>
        <ecNumber evidence="3 9">4.1.1.15</ecNumber>
    </recommendedName>
</protein>
<evidence type="ECO:0000313" key="10">
    <source>
        <dbReference type="EMBL" id="SCU84671.1"/>
    </source>
</evidence>
<dbReference type="SUPFAM" id="SSF53383">
    <property type="entry name" value="PLP-dependent transferases"/>
    <property type="match status" value="1"/>
</dbReference>
<comment type="similarity">
    <text evidence="2 8">Belongs to the group II decarboxylase family.</text>
</comment>
<dbReference type="InterPro" id="IPR002129">
    <property type="entry name" value="PyrdxlP-dep_de-COase"/>
</dbReference>
<feature type="modified residue" description="N6-(pyridoxal phosphate)lysine" evidence="7">
    <location>
        <position position="313"/>
    </location>
</feature>
<accession>A0A1G4J4H3</accession>
<dbReference type="PANTHER" id="PTHR43321">
    <property type="entry name" value="GLUTAMATE DECARBOXYLASE"/>
    <property type="match status" value="1"/>
</dbReference>
<dbReference type="GO" id="GO:0030170">
    <property type="term" value="F:pyridoxal phosphate binding"/>
    <property type="evidence" value="ECO:0007669"/>
    <property type="project" value="InterPro"/>
</dbReference>
<evidence type="ECO:0000256" key="3">
    <source>
        <dbReference type="ARBA" id="ARBA00012421"/>
    </source>
</evidence>
<evidence type="ECO:0000313" key="11">
    <source>
        <dbReference type="Proteomes" id="UP000190274"/>
    </source>
</evidence>
<dbReference type="Gene3D" id="3.90.1150.160">
    <property type="match status" value="1"/>
</dbReference>
<dbReference type="Pfam" id="PF00282">
    <property type="entry name" value="Pyridoxal_deC"/>
    <property type="match status" value="1"/>
</dbReference>
<dbReference type="Proteomes" id="UP000190274">
    <property type="component" value="Chromosome D"/>
</dbReference>
<dbReference type="Gene3D" id="3.40.640.10">
    <property type="entry name" value="Type I PLP-dependent aspartate aminotransferase-like (Major domain)"/>
    <property type="match status" value="1"/>
</dbReference>
<dbReference type="STRING" id="1266660.A0A1G4J4H3"/>
<evidence type="ECO:0000256" key="9">
    <source>
        <dbReference type="RuleBase" id="RU361171"/>
    </source>
</evidence>
<evidence type="ECO:0000256" key="1">
    <source>
        <dbReference type="ARBA" id="ARBA00001933"/>
    </source>
</evidence>
<comment type="cofactor">
    <cofactor evidence="1 7 8">
        <name>pyridoxal 5'-phosphate</name>
        <dbReference type="ChEBI" id="CHEBI:597326"/>
    </cofactor>
</comment>
<evidence type="ECO:0000256" key="6">
    <source>
        <dbReference type="ARBA" id="ARBA00048868"/>
    </source>
</evidence>
<dbReference type="NCBIfam" id="TIGR01788">
    <property type="entry name" value="Glu-decarb-GAD"/>
    <property type="match status" value="1"/>
</dbReference>
<organism evidence="10 11">
    <name type="scientific">Lachancea dasiensis</name>
    <dbReference type="NCBI Taxonomy" id="1072105"/>
    <lineage>
        <taxon>Eukaryota</taxon>
        <taxon>Fungi</taxon>
        <taxon>Dikarya</taxon>
        <taxon>Ascomycota</taxon>
        <taxon>Saccharomycotina</taxon>
        <taxon>Saccharomycetes</taxon>
        <taxon>Saccharomycetales</taxon>
        <taxon>Saccharomycetaceae</taxon>
        <taxon>Lachancea</taxon>
    </lineage>
</organism>
<dbReference type="EC" id="4.1.1.15" evidence="3 9"/>
<dbReference type="Gene3D" id="4.10.280.50">
    <property type="match status" value="1"/>
</dbReference>
<evidence type="ECO:0000256" key="2">
    <source>
        <dbReference type="ARBA" id="ARBA00009533"/>
    </source>
</evidence>
<dbReference type="InterPro" id="IPR015421">
    <property type="entry name" value="PyrdxlP-dep_Trfase_major"/>
</dbReference>
<comment type="catalytic activity">
    <reaction evidence="6 9">
        <text>L-glutamate + H(+) = 4-aminobutanoate + CO2</text>
        <dbReference type="Rhea" id="RHEA:17785"/>
        <dbReference type="ChEBI" id="CHEBI:15378"/>
        <dbReference type="ChEBI" id="CHEBI:16526"/>
        <dbReference type="ChEBI" id="CHEBI:29985"/>
        <dbReference type="ChEBI" id="CHEBI:59888"/>
        <dbReference type="EC" id="4.1.1.15"/>
    </reaction>
</comment>
<gene>
    <name evidence="10" type="ORF">LADA_0D03092G</name>
</gene>
<keyword evidence="4 7" id="KW-0663">Pyridoxal phosphate</keyword>
<dbReference type="GO" id="GO:0005829">
    <property type="term" value="C:cytosol"/>
    <property type="evidence" value="ECO:0007669"/>
    <property type="project" value="TreeGrafter"/>
</dbReference>
<evidence type="ECO:0000256" key="5">
    <source>
        <dbReference type="ARBA" id="ARBA00023239"/>
    </source>
</evidence>
<dbReference type="OrthoDB" id="5152799at2759"/>
<evidence type="ECO:0000256" key="7">
    <source>
        <dbReference type="PIRSR" id="PIRSR602129-50"/>
    </source>
</evidence>
<dbReference type="PANTHER" id="PTHR43321:SF3">
    <property type="entry name" value="GLUTAMATE DECARBOXYLASE"/>
    <property type="match status" value="1"/>
</dbReference>
<keyword evidence="11" id="KW-1185">Reference proteome</keyword>
<proteinExistence type="inferred from homology"/>
<evidence type="ECO:0000256" key="4">
    <source>
        <dbReference type="ARBA" id="ARBA00022898"/>
    </source>
</evidence>
<dbReference type="EMBL" id="LT598454">
    <property type="protein sequence ID" value="SCU84671.1"/>
    <property type="molecule type" value="Genomic_DNA"/>
</dbReference>
<dbReference type="GO" id="GO:0006538">
    <property type="term" value="P:L-glutamate catabolic process"/>
    <property type="evidence" value="ECO:0007669"/>
    <property type="project" value="EnsemblFungi"/>
</dbReference>
<sequence>MLHKHISEDTSKTAHGHQTVLSKSYKLLADNLQELTLKGEFDDGSQQHIVTNKHYKIPEAGLPSHLAYTFLRNELTLDGNPHLNLASFVNTTTTEVARKLIMENIDKNLADNDEYPQMIEITERCVSMLARLWKADPQKQPLGCATTGSSEAIMLGGLAMKRQWEKRMREAKKPFSKPNIIMSSAAQVALEKFARYFDVECRLVPVSHDSNHHLDASKLWDFVDENTIGCFVILGTTYTGHLENVEAVADVLSQIEEQHPDWSNTTIPIHVDGASGGFIVPLAFSDAQMADFKLPKWGFNHSRVVSINTSGHKFGLTTPGLGWIVWKEDSYLLPELRFKLTYLGGVEETFNLNFSRPGFQVIHQYYNFMNLGLKGYKDLFDKALFAARYFSLALLESDEFQGNFEVISSIHERLDDGKPHLQDFVQDPESFKPGVPLVAFKLSKKFQETYPDIPQAMISSLLRTKGWIVPNYPLPQSTDGSDKWEVLRVVFRSEMSMDLVQLLLTHIHLAVQKLIKCSNSIPEGLSVGERRDAIYNMMLILASPESSADDEASHHKRKNYRGTC</sequence>
<keyword evidence="9" id="KW-0210">Decarboxylase</keyword>